<name>A0A6J6NMV9_9ZZZZ</name>
<dbReference type="GO" id="GO:0016787">
    <property type="term" value="F:hydrolase activity"/>
    <property type="evidence" value="ECO:0007669"/>
    <property type="project" value="UniProtKB-KW"/>
</dbReference>
<dbReference type="PANTHER" id="PTHR20935">
    <property type="entry name" value="PHOSPHOGLYCERATE MUTASE-RELATED"/>
    <property type="match status" value="1"/>
</dbReference>
<dbReference type="EMBL" id="CAEZXP010000001">
    <property type="protein sequence ID" value="CAB4686075.1"/>
    <property type="molecule type" value="Genomic_DNA"/>
</dbReference>
<proteinExistence type="predicted"/>
<sequence>MRIIVVRHAEAAPGEPDELRTLTPRGREDAASLGATLAGERLDAIVTSPLLRARETADAIAAAAALAPIVDERLAPGATEDDLRAAAEGRGETVAVVGHQPDLGLAVLAMTGTEHAFPPGGTAVVEL</sequence>
<dbReference type="Gene3D" id="3.40.50.1240">
    <property type="entry name" value="Phosphoglycerate mutase-like"/>
    <property type="match status" value="1"/>
</dbReference>
<dbReference type="CDD" id="cd07067">
    <property type="entry name" value="HP_PGM_like"/>
    <property type="match status" value="1"/>
</dbReference>
<evidence type="ECO:0000256" key="1">
    <source>
        <dbReference type="ARBA" id="ARBA00022801"/>
    </source>
</evidence>
<accession>A0A6J6NMV9</accession>
<evidence type="ECO:0000313" key="2">
    <source>
        <dbReference type="EMBL" id="CAB4686075.1"/>
    </source>
</evidence>
<organism evidence="2">
    <name type="scientific">freshwater metagenome</name>
    <dbReference type="NCBI Taxonomy" id="449393"/>
    <lineage>
        <taxon>unclassified sequences</taxon>
        <taxon>metagenomes</taxon>
        <taxon>ecological metagenomes</taxon>
    </lineage>
</organism>
<dbReference type="InterPro" id="IPR029033">
    <property type="entry name" value="His_PPase_superfam"/>
</dbReference>
<dbReference type="InterPro" id="IPR051021">
    <property type="entry name" value="Mito_Ser/Thr_phosphatase"/>
</dbReference>
<dbReference type="SUPFAM" id="SSF53254">
    <property type="entry name" value="Phosphoglycerate mutase-like"/>
    <property type="match status" value="1"/>
</dbReference>
<dbReference type="InterPro" id="IPR013078">
    <property type="entry name" value="His_Pase_superF_clade-1"/>
</dbReference>
<dbReference type="SMART" id="SM00855">
    <property type="entry name" value="PGAM"/>
    <property type="match status" value="1"/>
</dbReference>
<keyword evidence="1" id="KW-0378">Hydrolase</keyword>
<dbReference type="Pfam" id="PF00300">
    <property type="entry name" value="His_Phos_1"/>
    <property type="match status" value="1"/>
</dbReference>
<protein>
    <submittedName>
        <fullName evidence="2">Unannotated protein</fullName>
    </submittedName>
</protein>
<reference evidence="2" key="1">
    <citation type="submission" date="2020-05" db="EMBL/GenBank/DDBJ databases">
        <authorList>
            <person name="Chiriac C."/>
            <person name="Salcher M."/>
            <person name="Ghai R."/>
            <person name="Kavagutti S V."/>
        </authorList>
    </citation>
    <scope>NUCLEOTIDE SEQUENCE</scope>
</reference>
<gene>
    <name evidence="2" type="ORF">UFOPK2399_00297</name>
</gene>
<dbReference type="AlphaFoldDB" id="A0A6J6NMV9"/>